<comment type="similarity">
    <text evidence="2">Belongs to the CDP-glycerol glycerophosphotransferase family.</text>
</comment>
<evidence type="ECO:0000313" key="7">
    <source>
        <dbReference type="EMBL" id="MBB5179259.1"/>
    </source>
</evidence>
<accession>A0A7W8FR88</accession>
<reference evidence="7 8" key="1">
    <citation type="submission" date="2020-08" db="EMBL/GenBank/DDBJ databases">
        <title>Genomic Encyclopedia of Type Strains, Phase IV (KMG-IV): sequencing the most valuable type-strain genomes for metagenomic binning, comparative biology and taxonomic classification.</title>
        <authorList>
            <person name="Goeker M."/>
        </authorList>
    </citation>
    <scope>NUCLEOTIDE SEQUENCE [LARGE SCALE GENOMIC DNA]</scope>
    <source>
        <strain evidence="7 8">DSM 15895</strain>
    </source>
</reference>
<evidence type="ECO:0000256" key="2">
    <source>
        <dbReference type="ARBA" id="ARBA00010488"/>
    </source>
</evidence>
<dbReference type="InterPro" id="IPR043148">
    <property type="entry name" value="TagF_C"/>
</dbReference>
<dbReference type="Gene3D" id="3.40.50.12580">
    <property type="match status" value="1"/>
</dbReference>
<evidence type="ECO:0000256" key="6">
    <source>
        <dbReference type="ARBA" id="ARBA00023136"/>
    </source>
</evidence>
<keyword evidence="8" id="KW-1185">Reference proteome</keyword>
<evidence type="ECO:0000313" key="8">
    <source>
        <dbReference type="Proteomes" id="UP000525923"/>
    </source>
</evidence>
<dbReference type="AlphaFoldDB" id="A0A7W8FR88"/>
<dbReference type="EMBL" id="JACHHE010000001">
    <property type="protein sequence ID" value="MBB5179259.1"/>
    <property type="molecule type" value="Genomic_DNA"/>
</dbReference>
<comment type="caution">
    <text evidence="7">The sequence shown here is derived from an EMBL/GenBank/DDBJ whole genome shotgun (WGS) entry which is preliminary data.</text>
</comment>
<dbReference type="InterPro" id="IPR007554">
    <property type="entry name" value="Glycerophosphate_synth"/>
</dbReference>
<keyword evidence="4 7" id="KW-0808">Transferase</keyword>
<comment type="subcellular location">
    <subcellularLocation>
        <location evidence="1">Cell membrane</location>
        <topology evidence="1">Peripheral membrane protein</topology>
    </subcellularLocation>
</comment>
<dbReference type="PANTHER" id="PTHR37316:SF1">
    <property type="entry name" value="TEICHOIC ACID GLYCEROL-PHOSPHATE PRIMASE"/>
    <property type="match status" value="1"/>
</dbReference>
<dbReference type="InterPro" id="IPR043149">
    <property type="entry name" value="TagF_N"/>
</dbReference>
<sequence length="354" mass="40468">MARDNGHPIVFVNQTRCKIDFSAIPAENKKIYAFESINIVDTLFSIYHLATAKYVFVDNYAGVLSAVTFRKEVKCVQLWHAAGAIKKFGWSDPETNARSARAKARFQQVYDRFQFIPVGSQQMADIFSASFHVDQSHFLYTGVPQTDFYFDEEAKARGLERVKKAFPSVIGKKVVLYAPTFRKDALQKMELKLDIAKMLEELPDDVLIIVRLHPSVHEAAKLPDHPRVLLASDYPHLNELLLVSDILVTDYSSIPVEFSLLGKKMIFYTYDSESYGRTQGIWAENSHYFPGPIAKTTSEVIQHIADPEIDYAQIEDFRNHWNTYSNGHSTKHLIMSIYEEESRGRSSHNETHHA</sequence>
<dbReference type="GO" id="GO:0019350">
    <property type="term" value="P:teichoic acid biosynthetic process"/>
    <property type="evidence" value="ECO:0007669"/>
    <property type="project" value="UniProtKB-KW"/>
</dbReference>
<dbReference type="Pfam" id="PF04464">
    <property type="entry name" value="Glyphos_transf"/>
    <property type="match status" value="1"/>
</dbReference>
<proteinExistence type="inferred from homology"/>
<keyword evidence="5" id="KW-0777">Teichoic acid biosynthesis</keyword>
<dbReference type="Proteomes" id="UP000525923">
    <property type="component" value="Unassembled WGS sequence"/>
</dbReference>
<dbReference type="InterPro" id="IPR051612">
    <property type="entry name" value="Teichoic_Acid_Biosynth"/>
</dbReference>
<evidence type="ECO:0000256" key="5">
    <source>
        <dbReference type="ARBA" id="ARBA00022944"/>
    </source>
</evidence>
<keyword evidence="3" id="KW-1003">Cell membrane</keyword>
<dbReference type="SUPFAM" id="SSF53756">
    <property type="entry name" value="UDP-Glycosyltransferase/glycogen phosphorylase"/>
    <property type="match status" value="1"/>
</dbReference>
<keyword evidence="6" id="KW-0472">Membrane</keyword>
<dbReference type="GO" id="GO:0005886">
    <property type="term" value="C:plasma membrane"/>
    <property type="evidence" value="ECO:0007669"/>
    <property type="project" value="UniProtKB-SubCell"/>
</dbReference>
<organism evidence="7 8">
    <name type="scientific">Planococcus koreensis</name>
    <dbReference type="NCBI Taxonomy" id="112331"/>
    <lineage>
        <taxon>Bacteria</taxon>
        <taxon>Bacillati</taxon>
        <taxon>Bacillota</taxon>
        <taxon>Bacilli</taxon>
        <taxon>Bacillales</taxon>
        <taxon>Caryophanaceae</taxon>
        <taxon>Planococcus</taxon>
    </lineage>
</organism>
<evidence type="ECO:0000256" key="1">
    <source>
        <dbReference type="ARBA" id="ARBA00004202"/>
    </source>
</evidence>
<dbReference type="PANTHER" id="PTHR37316">
    <property type="entry name" value="TEICHOIC ACID GLYCEROL-PHOSPHATE PRIMASE"/>
    <property type="match status" value="1"/>
</dbReference>
<evidence type="ECO:0000256" key="4">
    <source>
        <dbReference type="ARBA" id="ARBA00022679"/>
    </source>
</evidence>
<evidence type="ECO:0000256" key="3">
    <source>
        <dbReference type="ARBA" id="ARBA00022475"/>
    </source>
</evidence>
<dbReference type="Gene3D" id="3.40.50.11820">
    <property type="match status" value="1"/>
</dbReference>
<gene>
    <name evidence="7" type="ORF">HNQ44_000681</name>
</gene>
<name>A0A7W8FR88_9BACL</name>
<dbReference type="GO" id="GO:0047355">
    <property type="term" value="F:CDP-glycerol glycerophosphotransferase activity"/>
    <property type="evidence" value="ECO:0007669"/>
    <property type="project" value="InterPro"/>
</dbReference>
<protein>
    <submittedName>
        <fullName evidence="7">CDP-glycerol glycerophosphotransferase (TagB/SpsB family)</fullName>
    </submittedName>
</protein>